<sequence>MRSRGYQASARLIVFERRLAEVSVASNLKIAVSAPVYYFQRLRLINQEPVLLEKCSMPIYRFPNLEQYDLEKRSVYEIVETEYDIAPHHSEQ</sequence>
<dbReference type="GO" id="GO:0045892">
    <property type="term" value="P:negative regulation of DNA-templated transcription"/>
    <property type="evidence" value="ECO:0007669"/>
    <property type="project" value="TreeGrafter"/>
</dbReference>
<dbReference type="PANTHER" id="PTHR44846:SF1">
    <property type="entry name" value="MANNOSYL-D-GLYCERATE TRANSPORT_METABOLISM SYSTEM REPRESSOR MNGR-RELATED"/>
    <property type="match status" value="1"/>
</dbReference>
<reference evidence="2" key="1">
    <citation type="journal article" date="2014" name="Front. Microbiol.">
        <title>High frequency of phylogenetically diverse reductive dehalogenase-homologous genes in deep subseafloor sedimentary metagenomes.</title>
        <authorList>
            <person name="Kawai M."/>
            <person name="Futagami T."/>
            <person name="Toyoda A."/>
            <person name="Takaki Y."/>
            <person name="Nishi S."/>
            <person name="Hori S."/>
            <person name="Arai W."/>
            <person name="Tsubouchi T."/>
            <person name="Morono Y."/>
            <person name="Uchiyama I."/>
            <person name="Ito T."/>
            <person name="Fujiyama A."/>
            <person name="Inagaki F."/>
            <person name="Takami H."/>
        </authorList>
    </citation>
    <scope>NUCLEOTIDE SEQUENCE</scope>
    <source>
        <strain evidence="2">Expedition CK06-06</strain>
    </source>
</reference>
<gene>
    <name evidence="2" type="ORF">S03H2_66570</name>
</gene>
<dbReference type="AlphaFoldDB" id="X1JU75"/>
<dbReference type="EMBL" id="BARU01043485">
    <property type="protein sequence ID" value="GAH81824.1"/>
    <property type="molecule type" value="Genomic_DNA"/>
</dbReference>
<dbReference type="Gene3D" id="3.40.1410.10">
    <property type="entry name" value="Chorismate lyase-like"/>
    <property type="match status" value="1"/>
</dbReference>
<protein>
    <recommendedName>
        <fullName evidence="1">UbiC transcription regulator-associated domain-containing protein</fullName>
    </recommendedName>
</protein>
<dbReference type="PANTHER" id="PTHR44846">
    <property type="entry name" value="MANNOSYL-D-GLYCERATE TRANSPORT/METABOLISM SYSTEM REPRESSOR MNGR-RELATED"/>
    <property type="match status" value="1"/>
</dbReference>
<organism evidence="2">
    <name type="scientific">marine sediment metagenome</name>
    <dbReference type="NCBI Taxonomy" id="412755"/>
    <lineage>
        <taxon>unclassified sequences</taxon>
        <taxon>metagenomes</taxon>
        <taxon>ecological metagenomes</taxon>
    </lineage>
</organism>
<dbReference type="InterPro" id="IPR028978">
    <property type="entry name" value="Chorismate_lyase_/UTRA_dom_sf"/>
</dbReference>
<comment type="caution">
    <text evidence="2">The sequence shown here is derived from an EMBL/GenBank/DDBJ whole genome shotgun (WGS) entry which is preliminary data.</text>
</comment>
<proteinExistence type="predicted"/>
<evidence type="ECO:0000313" key="2">
    <source>
        <dbReference type="EMBL" id="GAH81824.1"/>
    </source>
</evidence>
<feature type="domain" description="UbiC transcription regulator-associated" evidence="1">
    <location>
        <begin position="3"/>
        <end position="92"/>
    </location>
</feature>
<name>X1JU75_9ZZZZ</name>
<dbReference type="InterPro" id="IPR050679">
    <property type="entry name" value="Bact_HTH_transcr_reg"/>
</dbReference>
<feature type="non-terminal residue" evidence="2">
    <location>
        <position position="92"/>
    </location>
</feature>
<dbReference type="InterPro" id="IPR011663">
    <property type="entry name" value="UTRA"/>
</dbReference>
<dbReference type="SUPFAM" id="SSF64288">
    <property type="entry name" value="Chorismate lyase-like"/>
    <property type="match status" value="1"/>
</dbReference>
<dbReference type="GO" id="GO:0003677">
    <property type="term" value="F:DNA binding"/>
    <property type="evidence" value="ECO:0007669"/>
    <property type="project" value="InterPro"/>
</dbReference>
<accession>X1JU75</accession>
<evidence type="ECO:0000259" key="1">
    <source>
        <dbReference type="Pfam" id="PF07702"/>
    </source>
</evidence>
<dbReference type="Pfam" id="PF07702">
    <property type="entry name" value="UTRA"/>
    <property type="match status" value="1"/>
</dbReference>